<dbReference type="Proteomes" id="UP000324241">
    <property type="component" value="Unassembled WGS sequence"/>
</dbReference>
<dbReference type="Proteomes" id="UP000308092">
    <property type="component" value="Unassembled WGS sequence"/>
</dbReference>
<proteinExistence type="predicted"/>
<dbReference type="InterPro" id="IPR014729">
    <property type="entry name" value="Rossmann-like_a/b/a_fold"/>
</dbReference>
<protein>
    <submittedName>
        <fullName evidence="2">Uncharacterized protein</fullName>
    </submittedName>
</protein>
<dbReference type="OrthoDB" id="17725at2759"/>
<dbReference type="Gene3D" id="1.10.3620.10">
    <property type="entry name" value="YdcF like domain"/>
    <property type="match status" value="1"/>
</dbReference>
<dbReference type="AlphaFoldDB" id="A0A4S3J6T8"/>
<sequence length="267" mass="30385">MTRAIPEDVNRIAEFLTYEQIPSTLPSTQPATNCIVLCVSAILDVADIVFSQLEQCPTLTQTLVLCGGIGHSTPYLYEAVGRHPRFAHLAEETHGLPEAQVLHRIFTRCFDAPRIQQSGCRVLVEDQSTNCGANAIHTRKLLLQNDIPHPGSMLIVQDPTMARRTIASFERVYESDPTPPRFWSWPIVVPRVRLEGQELVYDIPRIPTDRLWSRERFLGLLLGEIPRLRDDQNGYGPNGKGFIGHVDIPEEVERAWERLRRMEMARR</sequence>
<evidence type="ECO:0000313" key="1">
    <source>
        <dbReference type="EMBL" id="KAA8645607.1"/>
    </source>
</evidence>
<dbReference type="PANTHER" id="PTHR30336">
    <property type="entry name" value="INNER MEMBRANE PROTEIN, PROBABLE PERMEASE"/>
    <property type="match status" value="1"/>
</dbReference>
<dbReference type="EMBL" id="SOSA01000596">
    <property type="protein sequence ID" value="THC89838.1"/>
    <property type="molecule type" value="Genomic_DNA"/>
</dbReference>
<evidence type="ECO:0000313" key="3">
    <source>
        <dbReference type="Proteomes" id="UP000308092"/>
    </source>
</evidence>
<evidence type="ECO:0000313" key="2">
    <source>
        <dbReference type="EMBL" id="THC89838.1"/>
    </source>
</evidence>
<dbReference type="VEuPathDB" id="FungiDB:EYZ11_010706"/>
<gene>
    <name evidence="1" type="ORF">ATNIH1004_007026</name>
    <name evidence="2" type="ORF">EYZ11_010706</name>
</gene>
<dbReference type="RefSeq" id="XP_033424968.1">
    <property type="nucleotide sequence ID" value="XM_033571653.1"/>
</dbReference>
<dbReference type="Gene3D" id="3.40.50.620">
    <property type="entry name" value="HUPs"/>
    <property type="match status" value="1"/>
</dbReference>
<dbReference type="GeneID" id="54329728"/>
<dbReference type="InterPro" id="IPR051599">
    <property type="entry name" value="Cell_Envelope_Assoc"/>
</dbReference>
<dbReference type="PANTHER" id="PTHR30336:SF20">
    <property type="entry name" value="DUF218 DOMAIN-CONTAINING PROTEIN"/>
    <property type="match status" value="1"/>
</dbReference>
<dbReference type="GO" id="GO:0005886">
    <property type="term" value="C:plasma membrane"/>
    <property type="evidence" value="ECO:0007669"/>
    <property type="project" value="TreeGrafter"/>
</dbReference>
<evidence type="ECO:0000313" key="4">
    <source>
        <dbReference type="Proteomes" id="UP000324241"/>
    </source>
</evidence>
<accession>A0A4S3J6T8</accession>
<dbReference type="EMBL" id="QUQM01000007">
    <property type="protein sequence ID" value="KAA8645607.1"/>
    <property type="molecule type" value="Genomic_DNA"/>
</dbReference>
<reference evidence="2 3" key="1">
    <citation type="submission" date="2019-03" db="EMBL/GenBank/DDBJ databases">
        <title>The genome sequence of a newly discovered highly antifungal drug resistant Aspergillus species, Aspergillus tanneri NIH 1004.</title>
        <authorList>
            <person name="Mounaud S."/>
            <person name="Singh I."/>
            <person name="Joardar V."/>
            <person name="Pakala S."/>
            <person name="Pakala S."/>
            <person name="Venepally P."/>
            <person name="Hoover J."/>
            <person name="Nierman W."/>
            <person name="Chung J."/>
            <person name="Losada L."/>
        </authorList>
    </citation>
    <scope>NUCLEOTIDE SEQUENCE [LARGE SCALE GENOMIC DNA]</scope>
    <source>
        <strain evidence="2 3">NIH1004</strain>
    </source>
</reference>
<name>A0A4S3J6T8_9EURO</name>
<organism evidence="2 3">
    <name type="scientific">Aspergillus tanneri</name>
    <dbReference type="NCBI Taxonomy" id="1220188"/>
    <lineage>
        <taxon>Eukaryota</taxon>
        <taxon>Fungi</taxon>
        <taxon>Dikarya</taxon>
        <taxon>Ascomycota</taxon>
        <taxon>Pezizomycotina</taxon>
        <taxon>Eurotiomycetes</taxon>
        <taxon>Eurotiomycetidae</taxon>
        <taxon>Eurotiales</taxon>
        <taxon>Aspergillaceae</taxon>
        <taxon>Aspergillus</taxon>
        <taxon>Aspergillus subgen. Circumdati</taxon>
    </lineage>
</organism>
<comment type="caution">
    <text evidence="2">The sequence shown here is derived from an EMBL/GenBank/DDBJ whole genome shotgun (WGS) entry which is preliminary data.</text>
</comment>
<keyword evidence="3" id="KW-1185">Reference proteome</keyword>
<reference evidence="1 4" key="2">
    <citation type="submission" date="2019-08" db="EMBL/GenBank/DDBJ databases">
        <title>The genome sequence of a newly discovered highly antifungal drug resistant Aspergillus species, Aspergillus tanneri NIH 1004.</title>
        <authorList>
            <person name="Mounaud S."/>
            <person name="Singh I."/>
            <person name="Joardar V."/>
            <person name="Pakala S."/>
            <person name="Pakala S."/>
            <person name="Venepally P."/>
            <person name="Chung J.K."/>
            <person name="Losada L."/>
            <person name="Nierman W.C."/>
        </authorList>
    </citation>
    <scope>NUCLEOTIDE SEQUENCE [LARGE SCALE GENOMIC DNA]</scope>
    <source>
        <strain evidence="1 4">NIH1004</strain>
    </source>
</reference>